<feature type="domain" description="GGDEF" evidence="3">
    <location>
        <begin position="269"/>
        <end position="401"/>
    </location>
</feature>
<evidence type="ECO:0000313" key="5">
    <source>
        <dbReference type="EMBL" id="ENH96247.1"/>
    </source>
</evidence>
<dbReference type="OrthoDB" id="9759607at2"/>
<dbReference type="Gene3D" id="3.20.20.450">
    <property type="entry name" value="EAL domain"/>
    <property type="match status" value="1"/>
</dbReference>
<accession>N4WJB4</accession>
<dbReference type="InterPro" id="IPR052155">
    <property type="entry name" value="Biofilm_reg_signaling"/>
</dbReference>
<keyword evidence="1" id="KW-1133">Transmembrane helix</keyword>
<protein>
    <submittedName>
        <fullName evidence="5">Diguanylate cyclase/phosphodiesterase with MHYT sensor</fullName>
    </submittedName>
</protein>
<evidence type="ECO:0000259" key="2">
    <source>
        <dbReference type="PROSITE" id="PS50883"/>
    </source>
</evidence>
<feature type="transmembrane region" description="Helical" evidence="1">
    <location>
        <begin position="40"/>
        <end position="65"/>
    </location>
</feature>
<dbReference type="STRING" id="1308866.J416_12107"/>
<dbReference type="Proteomes" id="UP000012283">
    <property type="component" value="Unassembled WGS sequence"/>
</dbReference>
<dbReference type="InterPro" id="IPR000160">
    <property type="entry name" value="GGDEF_dom"/>
</dbReference>
<dbReference type="PROSITE" id="PS50887">
    <property type="entry name" value="GGDEF"/>
    <property type="match status" value="1"/>
</dbReference>
<dbReference type="Pfam" id="PF00563">
    <property type="entry name" value="EAL"/>
    <property type="match status" value="1"/>
</dbReference>
<dbReference type="Gene3D" id="3.30.70.270">
    <property type="match status" value="1"/>
</dbReference>
<dbReference type="PATRIC" id="fig|1308866.3.peg.2448"/>
<feature type="transmembrane region" description="Helical" evidence="1">
    <location>
        <begin position="106"/>
        <end position="124"/>
    </location>
</feature>
<dbReference type="InterPro" id="IPR005330">
    <property type="entry name" value="MHYT_dom"/>
</dbReference>
<dbReference type="RefSeq" id="WP_003472054.1">
    <property type="nucleotide sequence ID" value="NZ_APML01000055.1"/>
</dbReference>
<dbReference type="Pfam" id="PF03707">
    <property type="entry name" value="MHYT"/>
    <property type="match status" value="3"/>
</dbReference>
<feature type="transmembrane region" description="Helical" evidence="1">
    <location>
        <begin position="213"/>
        <end position="235"/>
    </location>
</feature>
<dbReference type="PANTHER" id="PTHR44757">
    <property type="entry name" value="DIGUANYLATE CYCLASE DGCP"/>
    <property type="match status" value="1"/>
</dbReference>
<feature type="transmembrane region" description="Helical" evidence="1">
    <location>
        <begin position="6"/>
        <end position="28"/>
    </location>
</feature>
<evidence type="ECO:0000259" key="3">
    <source>
        <dbReference type="PROSITE" id="PS50887"/>
    </source>
</evidence>
<feature type="domain" description="MHYT" evidence="4">
    <location>
        <begin position="5"/>
        <end position="197"/>
    </location>
</feature>
<name>N4WJB4_9BACI</name>
<comment type="caution">
    <text evidence="5">The sequence shown here is derived from an EMBL/GenBank/DDBJ whole genome shotgun (WGS) entry which is preliminary data.</text>
</comment>
<dbReference type="SUPFAM" id="SSF141868">
    <property type="entry name" value="EAL domain-like"/>
    <property type="match status" value="1"/>
</dbReference>
<dbReference type="eggNOG" id="COG5001">
    <property type="taxonomic scope" value="Bacteria"/>
</dbReference>
<organism evidence="5 6">
    <name type="scientific">Gracilibacillus halophilus YIM-C55.5</name>
    <dbReference type="NCBI Taxonomy" id="1308866"/>
    <lineage>
        <taxon>Bacteria</taxon>
        <taxon>Bacillati</taxon>
        <taxon>Bacillota</taxon>
        <taxon>Bacilli</taxon>
        <taxon>Bacillales</taxon>
        <taxon>Bacillaceae</taxon>
        <taxon>Gracilibacillus</taxon>
    </lineage>
</organism>
<dbReference type="CDD" id="cd01948">
    <property type="entry name" value="EAL"/>
    <property type="match status" value="1"/>
</dbReference>
<sequence length="663" mass="75519">MMAQYNLYFVTLSVVIAMIASVLALSITGKISYAMGRGRIFWLVSGSIVMGLGVWSMHFIGMMAFRLPVSVSYHVMITIMSMLASVVSSFIAFYITMPQKVKRYRIVIGGFIMGNGIATMHYLGMEAMQMDASFTYDLPLVGLSVFIAIVVSYVALFLFLRFRQPVISRKLKWLSGMLMGIAISGMHYTGMAAVNFETEGITEQSNATTVNHFLLVGVTVTIAVILIVSWGAMLFDRHVLRKMAYQDTTTPLQNRNAMRQFFSTYNRDQIIACLFLDLDQFKAINDTLGHHMGDRLLEDIGDVFYNMTNDDQFAFRIGGDEFLFLMKYGDEQKAMNLAERIIDRFRHPFFIERHEIHLTTSIGISIGTIDASNPTSLLEEADIAMYKAKELGRNQLAIYSSEMGTVEVRKMEIEQDLPLSMTRDQLFVEYQPKMDVKENRIIGVETLLRWEHPKFGVISPSEFIPIAEVSGVIAELTKWTLEEACSQCKQWQRQGIDLPVAVNLSVKLFQSINVSQFVHHILTKYQLDPKYLEVEVTESVIYSNQEAIYRQLHDIRTLGVRVSMDDFGTGYSSISLLDSLPIDTLKLDKSFVDHIEEENKQILIEGILFIADKLGLEVIAEGIETKRDEEIVKKLGCFVMQGYYYRQPVCAKELVEWIHQRRM</sequence>
<evidence type="ECO:0000259" key="4">
    <source>
        <dbReference type="PROSITE" id="PS50924"/>
    </source>
</evidence>
<dbReference type="NCBIfam" id="TIGR00254">
    <property type="entry name" value="GGDEF"/>
    <property type="match status" value="1"/>
</dbReference>
<dbReference type="InterPro" id="IPR029787">
    <property type="entry name" value="Nucleotide_cyclase"/>
</dbReference>
<evidence type="ECO:0000313" key="6">
    <source>
        <dbReference type="Proteomes" id="UP000012283"/>
    </source>
</evidence>
<dbReference type="SMART" id="SM00052">
    <property type="entry name" value="EAL"/>
    <property type="match status" value="1"/>
</dbReference>
<dbReference type="Pfam" id="PF00990">
    <property type="entry name" value="GGDEF"/>
    <property type="match status" value="1"/>
</dbReference>
<dbReference type="CDD" id="cd01949">
    <property type="entry name" value="GGDEF"/>
    <property type="match status" value="1"/>
</dbReference>
<dbReference type="SUPFAM" id="SSF55073">
    <property type="entry name" value="Nucleotide cyclase"/>
    <property type="match status" value="1"/>
</dbReference>
<evidence type="ECO:0000256" key="1">
    <source>
        <dbReference type="PROSITE-ProRule" id="PRU00244"/>
    </source>
</evidence>
<dbReference type="SMART" id="SM00267">
    <property type="entry name" value="GGDEF"/>
    <property type="match status" value="1"/>
</dbReference>
<dbReference type="PROSITE" id="PS50924">
    <property type="entry name" value="MHYT"/>
    <property type="match status" value="1"/>
</dbReference>
<reference evidence="5 6" key="1">
    <citation type="submission" date="2013-03" db="EMBL/GenBank/DDBJ databases">
        <title>Draft genome sequence of Gracibacillus halophilus YIM-C55.5, a moderately halophilic and thermophilic organism from the Xiaochaidamu salt lake.</title>
        <authorList>
            <person name="Sugumar T."/>
            <person name="Polireddy D.R."/>
            <person name="Antony A."/>
            <person name="Madhava Y.R."/>
            <person name="Sivakumar N."/>
        </authorList>
    </citation>
    <scope>NUCLEOTIDE SEQUENCE [LARGE SCALE GENOMIC DNA]</scope>
    <source>
        <strain evidence="5 6">YIM-C55.5</strain>
    </source>
</reference>
<keyword evidence="1" id="KW-0812">Transmembrane</keyword>
<gene>
    <name evidence="5" type="ORF">J416_12107</name>
</gene>
<feature type="transmembrane region" description="Helical" evidence="1">
    <location>
        <begin position="71"/>
        <end position="94"/>
    </location>
</feature>
<keyword evidence="1" id="KW-0472">Membrane</keyword>
<dbReference type="PANTHER" id="PTHR44757:SF2">
    <property type="entry name" value="BIOFILM ARCHITECTURE MAINTENANCE PROTEIN MBAA"/>
    <property type="match status" value="1"/>
</dbReference>
<dbReference type="AlphaFoldDB" id="N4WJB4"/>
<dbReference type="GO" id="GO:0016020">
    <property type="term" value="C:membrane"/>
    <property type="evidence" value="ECO:0007669"/>
    <property type="project" value="UniProtKB-UniRule"/>
</dbReference>
<dbReference type="InterPro" id="IPR035919">
    <property type="entry name" value="EAL_sf"/>
</dbReference>
<dbReference type="InterPro" id="IPR001633">
    <property type="entry name" value="EAL_dom"/>
</dbReference>
<keyword evidence="6" id="KW-1185">Reference proteome</keyword>
<dbReference type="EMBL" id="APML01000055">
    <property type="protein sequence ID" value="ENH96247.1"/>
    <property type="molecule type" value="Genomic_DNA"/>
</dbReference>
<dbReference type="PROSITE" id="PS50883">
    <property type="entry name" value="EAL"/>
    <property type="match status" value="1"/>
</dbReference>
<feature type="transmembrane region" description="Helical" evidence="1">
    <location>
        <begin position="136"/>
        <end position="159"/>
    </location>
</feature>
<dbReference type="InterPro" id="IPR043128">
    <property type="entry name" value="Rev_trsase/Diguanyl_cyclase"/>
</dbReference>
<feature type="domain" description="EAL" evidence="2">
    <location>
        <begin position="410"/>
        <end position="662"/>
    </location>
</feature>
<proteinExistence type="predicted"/>